<dbReference type="Proteomes" id="UP001172673">
    <property type="component" value="Unassembled WGS sequence"/>
</dbReference>
<proteinExistence type="predicted"/>
<organism evidence="2 3">
    <name type="scientific">Cladophialophora chaetospira</name>
    <dbReference type="NCBI Taxonomy" id="386627"/>
    <lineage>
        <taxon>Eukaryota</taxon>
        <taxon>Fungi</taxon>
        <taxon>Dikarya</taxon>
        <taxon>Ascomycota</taxon>
        <taxon>Pezizomycotina</taxon>
        <taxon>Eurotiomycetes</taxon>
        <taxon>Chaetothyriomycetidae</taxon>
        <taxon>Chaetothyriales</taxon>
        <taxon>Herpotrichiellaceae</taxon>
        <taxon>Cladophialophora</taxon>
    </lineage>
</organism>
<feature type="region of interest" description="Disordered" evidence="1">
    <location>
        <begin position="1"/>
        <end position="33"/>
    </location>
</feature>
<evidence type="ECO:0000313" key="2">
    <source>
        <dbReference type="EMBL" id="KAJ9605233.1"/>
    </source>
</evidence>
<comment type="caution">
    <text evidence="2">The sequence shown here is derived from an EMBL/GenBank/DDBJ whole genome shotgun (WGS) entry which is preliminary data.</text>
</comment>
<name>A0AA38X1X3_9EURO</name>
<reference evidence="2" key="1">
    <citation type="submission" date="2022-10" db="EMBL/GenBank/DDBJ databases">
        <title>Culturing micro-colonial fungi from biological soil crusts in the Mojave desert and describing Neophaeococcomyces mojavensis, and introducing the new genera and species Taxawa tesnikishii.</title>
        <authorList>
            <person name="Kurbessoian T."/>
            <person name="Stajich J.E."/>
        </authorList>
    </citation>
    <scope>NUCLEOTIDE SEQUENCE</scope>
    <source>
        <strain evidence="2">TK_41</strain>
    </source>
</reference>
<sequence length="241" mass="27062">MDRDASLNPKFDKLSIALNDNPDQEPDPNRETCSGGMLAGYVTYDPTKYQDQGLVSICPHTLQTFYSLHDIMYPPEWALDENGNPEEGFGCDGLLGRDTDYMLSPGGMLLHEFMHWPYLFQDIPDYSTLIRKYPKRGFSMISDYKGRTASDPEDGYGPFYAMALPKKISSSTGRSKAIQNADNYVWYALTKFWTFRCSRRFGPAISQEDANLRGFFDDAFSGDSEDDASEDVAGNKAAGVH</sequence>
<gene>
    <name evidence="2" type="ORF">H2200_010623</name>
</gene>
<feature type="compositionally biased region" description="Basic and acidic residues" evidence="1">
    <location>
        <begin position="1"/>
        <end position="13"/>
    </location>
</feature>
<evidence type="ECO:0000313" key="3">
    <source>
        <dbReference type="Proteomes" id="UP001172673"/>
    </source>
</evidence>
<dbReference type="EMBL" id="JAPDRK010000017">
    <property type="protein sequence ID" value="KAJ9605233.1"/>
    <property type="molecule type" value="Genomic_DNA"/>
</dbReference>
<dbReference type="InterPro" id="IPR024079">
    <property type="entry name" value="MetalloPept_cat_dom_sf"/>
</dbReference>
<keyword evidence="3" id="KW-1185">Reference proteome</keyword>
<accession>A0AA38X1X3</accession>
<dbReference type="Gene3D" id="3.40.390.10">
    <property type="entry name" value="Collagenase (Catalytic Domain)"/>
    <property type="match status" value="1"/>
</dbReference>
<evidence type="ECO:0000256" key="1">
    <source>
        <dbReference type="SAM" id="MobiDB-lite"/>
    </source>
</evidence>
<dbReference type="GO" id="GO:0008237">
    <property type="term" value="F:metallopeptidase activity"/>
    <property type="evidence" value="ECO:0007669"/>
    <property type="project" value="InterPro"/>
</dbReference>
<dbReference type="AlphaFoldDB" id="A0AA38X1X3"/>
<protein>
    <submittedName>
        <fullName evidence="2">Uncharacterized protein</fullName>
    </submittedName>
</protein>